<protein>
    <recommendedName>
        <fullName evidence="2">FAD dependent oxidoreductase domain-containing protein</fullName>
    </recommendedName>
</protein>
<proteinExistence type="predicted"/>
<reference evidence="3 4" key="2">
    <citation type="submission" date="2021-10" db="EMBL/GenBank/DDBJ databases">
        <authorList>
            <person name="Piombo E."/>
        </authorList>
    </citation>
    <scope>NUCLEOTIDE SEQUENCE [LARGE SCALE GENOMIC DNA]</scope>
</reference>
<reference evidence="4" key="1">
    <citation type="submission" date="2019-06" db="EMBL/GenBank/DDBJ databases">
        <authorList>
            <person name="Broberg M."/>
        </authorList>
    </citation>
    <scope>NUCLEOTIDE SEQUENCE [LARGE SCALE GENOMIC DNA]</scope>
</reference>
<accession>A0A9N9U187</accession>
<dbReference type="SUPFAM" id="SSF51905">
    <property type="entry name" value="FAD/NAD(P)-binding domain"/>
    <property type="match status" value="1"/>
</dbReference>
<feature type="domain" description="FAD dependent oxidoreductase" evidence="2">
    <location>
        <begin position="29"/>
        <end position="355"/>
    </location>
</feature>
<keyword evidence="4" id="KW-1185">Reference proteome</keyword>
<name>A0A9N9U187_9HYPO</name>
<evidence type="ECO:0000259" key="2">
    <source>
        <dbReference type="Pfam" id="PF01266"/>
    </source>
</evidence>
<dbReference type="Gene3D" id="3.30.9.10">
    <property type="entry name" value="D-Amino Acid Oxidase, subunit A, domain 2"/>
    <property type="match status" value="1"/>
</dbReference>
<dbReference type="Proteomes" id="UP000754883">
    <property type="component" value="Unassembled WGS sequence"/>
</dbReference>
<gene>
    <name evidence="3" type="ORF">CBYS24578_00011608</name>
</gene>
<sequence length="376" mass="40561">MEQFDLSSAPATWIPPKDTTMGVESIPQHVVVVGGGIVGASIAWHLSQDTNVTVIAEQVGGVATPNSFAWINAVSGDPQYYYNFRDRSVKRWKEISEELPDLPVHWGGGLNWSLDPEELQAYLDKYAGWGSDIIRVDHSTISELEPNINDSSIPEWGVYVSEEGAVEAHIAARQLIAHAEAKGAQLVETTATGFIKTDGRISGVVTAAGEIQADHVVVAAGVGSVDLLATENVALPVTSKEGILVNSRPTKAKLANSVVYTKDLHLRQTLDGRIRAGAEVEEEDPQEVAEAVFALVQKTLKHSEKLKLDYYTVGYRPYPEDGLPILGPTGIDGLTIATMHSGVTNAAIVGELLSKQILTGESDPALSDFRLDRFKE</sequence>
<keyword evidence="1" id="KW-0560">Oxidoreductase</keyword>
<evidence type="ECO:0000313" key="3">
    <source>
        <dbReference type="EMBL" id="CAG9973824.1"/>
    </source>
</evidence>
<dbReference type="GO" id="GO:0016491">
    <property type="term" value="F:oxidoreductase activity"/>
    <property type="evidence" value="ECO:0007669"/>
    <property type="project" value="UniProtKB-KW"/>
</dbReference>
<dbReference type="GO" id="GO:0005737">
    <property type="term" value="C:cytoplasm"/>
    <property type="evidence" value="ECO:0007669"/>
    <property type="project" value="TreeGrafter"/>
</dbReference>
<dbReference type="Gene3D" id="3.50.50.60">
    <property type="entry name" value="FAD/NAD(P)-binding domain"/>
    <property type="match status" value="1"/>
</dbReference>
<dbReference type="InterPro" id="IPR006076">
    <property type="entry name" value="FAD-dep_OxRdtase"/>
</dbReference>
<dbReference type="PANTHER" id="PTHR13847">
    <property type="entry name" value="SARCOSINE DEHYDROGENASE-RELATED"/>
    <property type="match status" value="1"/>
</dbReference>
<dbReference type="Pfam" id="PF01266">
    <property type="entry name" value="DAO"/>
    <property type="match status" value="1"/>
</dbReference>
<evidence type="ECO:0000256" key="1">
    <source>
        <dbReference type="ARBA" id="ARBA00023002"/>
    </source>
</evidence>
<dbReference type="EMBL" id="CABFNO020001247">
    <property type="protein sequence ID" value="CAG9973824.1"/>
    <property type="molecule type" value="Genomic_DNA"/>
</dbReference>
<evidence type="ECO:0000313" key="4">
    <source>
        <dbReference type="Proteomes" id="UP000754883"/>
    </source>
</evidence>
<dbReference type="AlphaFoldDB" id="A0A9N9U187"/>
<dbReference type="OrthoDB" id="5340195at2759"/>
<dbReference type="PANTHER" id="PTHR13847:SF289">
    <property type="entry name" value="GLYCINE OXIDASE"/>
    <property type="match status" value="1"/>
</dbReference>
<dbReference type="InterPro" id="IPR036188">
    <property type="entry name" value="FAD/NAD-bd_sf"/>
</dbReference>
<organism evidence="3 4">
    <name type="scientific">Clonostachys byssicola</name>
    <dbReference type="NCBI Taxonomy" id="160290"/>
    <lineage>
        <taxon>Eukaryota</taxon>
        <taxon>Fungi</taxon>
        <taxon>Dikarya</taxon>
        <taxon>Ascomycota</taxon>
        <taxon>Pezizomycotina</taxon>
        <taxon>Sordariomycetes</taxon>
        <taxon>Hypocreomycetidae</taxon>
        <taxon>Hypocreales</taxon>
        <taxon>Bionectriaceae</taxon>
        <taxon>Clonostachys</taxon>
    </lineage>
</organism>
<comment type="caution">
    <text evidence="3">The sequence shown here is derived from an EMBL/GenBank/DDBJ whole genome shotgun (WGS) entry which is preliminary data.</text>
</comment>